<dbReference type="InterPro" id="IPR036866">
    <property type="entry name" value="RibonucZ/Hydroxyglut_hydro"/>
</dbReference>
<dbReference type="Pfam" id="PF14234">
    <property type="entry name" value="DUF4336"/>
    <property type="match status" value="1"/>
</dbReference>
<organism evidence="1 2">
    <name type="scientific">Roseovarius phycicola</name>
    <dbReference type="NCBI Taxonomy" id="3080976"/>
    <lineage>
        <taxon>Bacteria</taxon>
        <taxon>Pseudomonadati</taxon>
        <taxon>Pseudomonadota</taxon>
        <taxon>Alphaproteobacteria</taxon>
        <taxon>Rhodobacterales</taxon>
        <taxon>Roseobacteraceae</taxon>
        <taxon>Roseovarius</taxon>
    </lineage>
</organism>
<accession>A0ABZ2HEM5</accession>
<dbReference type="SUPFAM" id="SSF56281">
    <property type="entry name" value="Metallo-hydrolase/oxidoreductase"/>
    <property type="match status" value="1"/>
</dbReference>
<protein>
    <submittedName>
        <fullName evidence="1">DUF4336 domain-containing protein</fullName>
    </submittedName>
</protein>
<dbReference type="InterPro" id="IPR025638">
    <property type="entry name" value="DUF4336"/>
</dbReference>
<keyword evidence="2" id="KW-1185">Reference proteome</keyword>
<evidence type="ECO:0000313" key="1">
    <source>
        <dbReference type="EMBL" id="WWR45643.1"/>
    </source>
</evidence>
<dbReference type="Proteomes" id="UP001364156">
    <property type="component" value="Chromosome"/>
</dbReference>
<dbReference type="EMBL" id="CP146069">
    <property type="protein sequence ID" value="WWR45643.1"/>
    <property type="molecule type" value="Genomic_DNA"/>
</dbReference>
<proteinExistence type="predicted"/>
<dbReference type="RefSeq" id="WP_338548563.1">
    <property type="nucleotide sequence ID" value="NZ_CP146069.1"/>
</dbReference>
<reference evidence="1 2" key="1">
    <citation type="submission" date="2023-10" db="EMBL/GenBank/DDBJ databases">
        <title>Roseovarius strain S88 nov., isolated from a marine algae.</title>
        <authorList>
            <person name="Lee M.W."/>
            <person name="Lee J.K."/>
            <person name="Kim J.M."/>
            <person name="Choi D.G."/>
            <person name="Baek J.H."/>
            <person name="Bayburt H."/>
            <person name="Jung J.J."/>
            <person name="Han D.M."/>
            <person name="Jeon C.O."/>
        </authorList>
    </citation>
    <scope>NUCLEOTIDE SEQUENCE [LARGE SCALE GENOMIC DNA]</scope>
    <source>
        <strain evidence="1 2">S88</strain>
    </source>
</reference>
<dbReference type="PANTHER" id="PTHR33835">
    <property type="entry name" value="YALI0C07656P"/>
    <property type="match status" value="1"/>
</dbReference>
<dbReference type="PANTHER" id="PTHR33835:SF1">
    <property type="entry name" value="METALLO-BETA-LACTAMASE DOMAIN-CONTAINING PROTEIN"/>
    <property type="match status" value="1"/>
</dbReference>
<name>A0ABZ2HEM5_9RHOB</name>
<evidence type="ECO:0000313" key="2">
    <source>
        <dbReference type="Proteomes" id="UP001364156"/>
    </source>
</evidence>
<sequence>MVPTGYEPLNTLKPVAEGLWIVDGPAIKSYGFPFSTRATVAQLKNGDIWVHSPTQLNESLCAELDALGPVRHLIAPNQIHYLNIPDWCSAYPEATFWAAPGVHDRAAKNGLSLPESTAFRSNGPEEAWKGQIDQLIVRGSRWHKEVVFFHRAGETLVLTDLIEAFETEKLPAHCRPFAWLNGIDESDGKTPPLIAWSFRDKEVFAEDIEQMIEWRPRRVIIAHGRWYERDGVGELERAFRRVLRARRWDSAIKDMKDRENSQR</sequence>
<gene>
    <name evidence="1" type="ORF">RZ517_12690</name>
</gene>